<comment type="caution">
    <text evidence="3">The sequence shown here is derived from an EMBL/GenBank/DDBJ whole genome shotgun (WGS) entry which is preliminary data.</text>
</comment>
<evidence type="ECO:0000256" key="1">
    <source>
        <dbReference type="SAM" id="Phobius"/>
    </source>
</evidence>
<evidence type="ECO:0000313" key="3">
    <source>
        <dbReference type="EMBL" id="GLK50819.1"/>
    </source>
</evidence>
<keyword evidence="1" id="KW-0472">Membrane</keyword>
<feature type="transmembrane region" description="Helical" evidence="1">
    <location>
        <begin position="37"/>
        <end position="60"/>
    </location>
</feature>
<dbReference type="RefSeq" id="WP_271185216.1">
    <property type="nucleotide sequence ID" value="NZ_BSFE01000001.1"/>
</dbReference>
<reference evidence="3" key="2">
    <citation type="submission" date="2023-01" db="EMBL/GenBank/DDBJ databases">
        <authorList>
            <person name="Sun Q."/>
            <person name="Evtushenko L."/>
        </authorList>
    </citation>
    <scope>NUCLEOTIDE SEQUENCE</scope>
    <source>
        <strain evidence="3">VKM B-1513</strain>
    </source>
</reference>
<keyword evidence="4" id="KW-1185">Reference proteome</keyword>
<dbReference type="GO" id="GO:0003677">
    <property type="term" value="F:DNA binding"/>
    <property type="evidence" value="ECO:0007669"/>
    <property type="project" value="InterPro"/>
</dbReference>
<dbReference type="InterPro" id="IPR016032">
    <property type="entry name" value="Sig_transdc_resp-reg_C-effctor"/>
</dbReference>
<keyword evidence="1" id="KW-1133">Transmembrane helix</keyword>
<proteinExistence type="predicted"/>
<dbReference type="SUPFAM" id="SSF46894">
    <property type="entry name" value="C-terminal effector domain of the bipartite response regulators"/>
    <property type="match status" value="1"/>
</dbReference>
<dbReference type="Proteomes" id="UP001143486">
    <property type="component" value="Unassembled WGS sequence"/>
</dbReference>
<dbReference type="GO" id="GO:0006355">
    <property type="term" value="P:regulation of DNA-templated transcription"/>
    <property type="evidence" value="ECO:0007669"/>
    <property type="project" value="InterPro"/>
</dbReference>
<feature type="domain" description="HTH luxR-type" evidence="2">
    <location>
        <begin position="101"/>
        <end position="158"/>
    </location>
</feature>
<dbReference type="InterPro" id="IPR036388">
    <property type="entry name" value="WH-like_DNA-bd_sf"/>
</dbReference>
<protein>
    <recommendedName>
        <fullName evidence="2">HTH luxR-type domain-containing protein</fullName>
    </recommendedName>
</protein>
<name>A0A9W6MMH3_9PROT</name>
<accession>A0A9W6MMH3</accession>
<evidence type="ECO:0000313" key="4">
    <source>
        <dbReference type="Proteomes" id="UP001143486"/>
    </source>
</evidence>
<reference evidence="3" key="1">
    <citation type="journal article" date="2014" name="Int. J. Syst. Evol. Microbiol.">
        <title>Complete genome sequence of Corynebacterium casei LMG S-19264T (=DSM 44701T), isolated from a smear-ripened cheese.</title>
        <authorList>
            <consortium name="US DOE Joint Genome Institute (JGI-PGF)"/>
            <person name="Walter F."/>
            <person name="Albersmeier A."/>
            <person name="Kalinowski J."/>
            <person name="Ruckert C."/>
        </authorList>
    </citation>
    <scope>NUCLEOTIDE SEQUENCE</scope>
    <source>
        <strain evidence="3">VKM B-1513</strain>
    </source>
</reference>
<gene>
    <name evidence="3" type="ORF">GCM10017621_03270</name>
</gene>
<organism evidence="3 4">
    <name type="scientific">Maricaulis virginensis</name>
    <dbReference type="NCBI Taxonomy" id="144022"/>
    <lineage>
        <taxon>Bacteria</taxon>
        <taxon>Pseudomonadati</taxon>
        <taxon>Pseudomonadota</taxon>
        <taxon>Alphaproteobacteria</taxon>
        <taxon>Maricaulales</taxon>
        <taxon>Maricaulaceae</taxon>
        <taxon>Maricaulis</taxon>
    </lineage>
</organism>
<dbReference type="SMART" id="SM00421">
    <property type="entry name" value="HTH_LUXR"/>
    <property type="match status" value="1"/>
</dbReference>
<dbReference type="Gene3D" id="1.10.10.10">
    <property type="entry name" value="Winged helix-like DNA-binding domain superfamily/Winged helix DNA-binding domain"/>
    <property type="match status" value="1"/>
</dbReference>
<feature type="transmembrane region" description="Helical" evidence="1">
    <location>
        <begin position="12"/>
        <end position="31"/>
    </location>
</feature>
<dbReference type="AlphaFoldDB" id="A0A9W6MMH3"/>
<keyword evidence="1" id="KW-0812">Transmembrane</keyword>
<dbReference type="InterPro" id="IPR000792">
    <property type="entry name" value="Tscrpt_reg_LuxR_C"/>
</dbReference>
<sequence length="178" mass="19162">MHEDHGTNRRTHGAAALFALIAVLIAGDLVTDRGEGASLLHLAVETLVLVAAAAGAAILWRRVGRARLDLAAAQAEADRWRAENRALVRGLGDAILQQFERWHLTAAESEIGLFLLKGLSLKEIAALRDTSERTVREQARALYRKADLEGRHALSAFFLEDLLPAAGAENAAEAENAA</sequence>
<dbReference type="EMBL" id="BSFE01000001">
    <property type="protein sequence ID" value="GLK50819.1"/>
    <property type="molecule type" value="Genomic_DNA"/>
</dbReference>
<evidence type="ECO:0000259" key="2">
    <source>
        <dbReference type="SMART" id="SM00421"/>
    </source>
</evidence>